<feature type="transmembrane region" description="Helical" evidence="6">
    <location>
        <begin position="202"/>
        <end position="224"/>
    </location>
</feature>
<dbReference type="EMBL" id="MU007050">
    <property type="protein sequence ID" value="KAF2429035.1"/>
    <property type="molecule type" value="Genomic_DNA"/>
</dbReference>
<dbReference type="Gene3D" id="1.20.1250.20">
    <property type="entry name" value="MFS general substrate transporter like domains"/>
    <property type="match status" value="1"/>
</dbReference>
<evidence type="ECO:0000313" key="9">
    <source>
        <dbReference type="Proteomes" id="UP000800235"/>
    </source>
</evidence>
<dbReference type="PANTHER" id="PTHR23501">
    <property type="entry name" value="MAJOR FACILITATOR SUPERFAMILY"/>
    <property type="match status" value="1"/>
</dbReference>
<feature type="domain" description="Major facilitator superfamily (MFS) profile" evidence="7">
    <location>
        <begin position="1"/>
        <end position="490"/>
    </location>
</feature>
<evidence type="ECO:0000313" key="8">
    <source>
        <dbReference type="EMBL" id="KAF2429035.1"/>
    </source>
</evidence>
<gene>
    <name evidence="8" type="ORF">EJ08DRAFT_635857</name>
</gene>
<feature type="transmembrane region" description="Helical" evidence="6">
    <location>
        <begin position="315"/>
        <end position="333"/>
    </location>
</feature>
<feature type="transmembrane region" description="Helical" evidence="6">
    <location>
        <begin position="117"/>
        <end position="137"/>
    </location>
</feature>
<comment type="caution">
    <text evidence="8">The sequence shown here is derived from an EMBL/GenBank/DDBJ whole genome shotgun (WGS) entry which is preliminary data.</text>
</comment>
<dbReference type="GO" id="GO:0022857">
    <property type="term" value="F:transmembrane transporter activity"/>
    <property type="evidence" value="ECO:0007669"/>
    <property type="project" value="InterPro"/>
</dbReference>
<feature type="transmembrane region" description="Helical" evidence="6">
    <location>
        <begin position="245"/>
        <end position="267"/>
    </location>
</feature>
<dbReference type="InterPro" id="IPR036259">
    <property type="entry name" value="MFS_trans_sf"/>
</dbReference>
<evidence type="ECO:0000256" key="1">
    <source>
        <dbReference type="ARBA" id="ARBA00004141"/>
    </source>
</evidence>
<evidence type="ECO:0000256" key="2">
    <source>
        <dbReference type="ARBA" id="ARBA00022448"/>
    </source>
</evidence>
<dbReference type="InterPro" id="IPR010573">
    <property type="entry name" value="MFS_Str1/Tri12-like"/>
</dbReference>
<feature type="transmembrane region" description="Helical" evidence="6">
    <location>
        <begin position="64"/>
        <end position="81"/>
    </location>
</feature>
<dbReference type="PROSITE" id="PS50850">
    <property type="entry name" value="MFS"/>
    <property type="match status" value="1"/>
</dbReference>
<dbReference type="OrthoDB" id="4161376at2759"/>
<keyword evidence="9" id="KW-1185">Reference proteome</keyword>
<dbReference type="PROSITE" id="PS00216">
    <property type="entry name" value="SUGAR_TRANSPORT_1"/>
    <property type="match status" value="1"/>
</dbReference>
<feature type="transmembrane region" description="Helical" evidence="6">
    <location>
        <begin position="339"/>
        <end position="359"/>
    </location>
</feature>
<evidence type="ECO:0000256" key="6">
    <source>
        <dbReference type="SAM" id="Phobius"/>
    </source>
</evidence>
<feature type="transmembrane region" description="Helical" evidence="6">
    <location>
        <begin position="279"/>
        <end position="303"/>
    </location>
</feature>
<name>A0A9P4TWZ4_9PEZI</name>
<feature type="transmembrane region" description="Helical" evidence="6">
    <location>
        <begin position="93"/>
        <end position="110"/>
    </location>
</feature>
<protein>
    <submittedName>
        <fullName evidence="8">MFS general substrate transporter</fullName>
    </submittedName>
</protein>
<feature type="transmembrane region" description="Helical" evidence="6">
    <location>
        <begin position="149"/>
        <end position="169"/>
    </location>
</feature>
<comment type="subcellular location">
    <subcellularLocation>
        <location evidence="1">Membrane</location>
        <topology evidence="1">Multi-pass membrane protein</topology>
    </subcellularLocation>
</comment>
<organism evidence="8 9">
    <name type="scientific">Tothia fuscella</name>
    <dbReference type="NCBI Taxonomy" id="1048955"/>
    <lineage>
        <taxon>Eukaryota</taxon>
        <taxon>Fungi</taxon>
        <taxon>Dikarya</taxon>
        <taxon>Ascomycota</taxon>
        <taxon>Pezizomycotina</taxon>
        <taxon>Dothideomycetes</taxon>
        <taxon>Pleosporomycetidae</taxon>
        <taxon>Venturiales</taxon>
        <taxon>Cylindrosympodiaceae</taxon>
        <taxon>Tothia</taxon>
    </lineage>
</organism>
<dbReference type="PANTHER" id="PTHR23501:SF109">
    <property type="entry name" value="MAJOR FACILITATOR SUPERFAMILY (MFS) PROFILE DOMAIN-CONTAINING PROTEIN-RELATED"/>
    <property type="match status" value="1"/>
</dbReference>
<evidence type="ECO:0000256" key="5">
    <source>
        <dbReference type="ARBA" id="ARBA00023136"/>
    </source>
</evidence>
<accession>A0A9P4TWZ4</accession>
<dbReference type="InterPro" id="IPR020846">
    <property type="entry name" value="MFS_dom"/>
</dbReference>
<dbReference type="Pfam" id="PF06609">
    <property type="entry name" value="TRI12"/>
    <property type="match status" value="2"/>
</dbReference>
<proteinExistence type="predicted"/>
<dbReference type="SUPFAM" id="SSF103473">
    <property type="entry name" value="MFS general substrate transporter"/>
    <property type="match status" value="1"/>
</dbReference>
<keyword evidence="4 6" id="KW-1133">Transmembrane helix</keyword>
<dbReference type="GO" id="GO:0005886">
    <property type="term" value="C:plasma membrane"/>
    <property type="evidence" value="ECO:0007669"/>
    <property type="project" value="TreeGrafter"/>
</dbReference>
<dbReference type="InterPro" id="IPR005829">
    <property type="entry name" value="Sugar_transporter_CS"/>
</dbReference>
<reference evidence="8" key="1">
    <citation type="journal article" date="2020" name="Stud. Mycol.">
        <title>101 Dothideomycetes genomes: a test case for predicting lifestyles and emergence of pathogens.</title>
        <authorList>
            <person name="Haridas S."/>
            <person name="Albert R."/>
            <person name="Binder M."/>
            <person name="Bloem J."/>
            <person name="Labutti K."/>
            <person name="Salamov A."/>
            <person name="Andreopoulos B."/>
            <person name="Baker S."/>
            <person name="Barry K."/>
            <person name="Bills G."/>
            <person name="Bluhm B."/>
            <person name="Cannon C."/>
            <person name="Castanera R."/>
            <person name="Culley D."/>
            <person name="Daum C."/>
            <person name="Ezra D."/>
            <person name="Gonzalez J."/>
            <person name="Henrissat B."/>
            <person name="Kuo A."/>
            <person name="Liang C."/>
            <person name="Lipzen A."/>
            <person name="Lutzoni F."/>
            <person name="Magnuson J."/>
            <person name="Mondo S."/>
            <person name="Nolan M."/>
            <person name="Ohm R."/>
            <person name="Pangilinan J."/>
            <person name="Park H.-J."/>
            <person name="Ramirez L."/>
            <person name="Alfaro M."/>
            <person name="Sun H."/>
            <person name="Tritt A."/>
            <person name="Yoshinaga Y."/>
            <person name="Zwiers L.-H."/>
            <person name="Turgeon B."/>
            <person name="Goodwin S."/>
            <person name="Spatafora J."/>
            <person name="Crous P."/>
            <person name="Grigoriev I."/>
        </authorList>
    </citation>
    <scope>NUCLEOTIDE SEQUENCE</scope>
    <source>
        <strain evidence="8">CBS 130266</strain>
    </source>
</reference>
<dbReference type="Proteomes" id="UP000800235">
    <property type="component" value="Unassembled WGS sequence"/>
</dbReference>
<feature type="transmembrane region" description="Helical" evidence="6">
    <location>
        <begin position="467"/>
        <end position="485"/>
    </location>
</feature>
<keyword evidence="5 6" id="KW-0472">Membrane</keyword>
<keyword evidence="3 6" id="KW-0812">Transmembrane</keyword>
<sequence>MQKPTFLHVEKRPTSVHHDDGVAHSKNRTIGVEAELEDLPRGYYRSKYFIGSFLLRVWLSDARYIWIALVYNAVLTVFLAPVGRLSDIFGRRYFFIIGGVIGVVGSVICATARNIPVLIGVMVLLGISSATQLSWHFVIGELVPMKHRYFAHAFMYAFGYPGGGFGPAIGTAFFDYVGTLLFAAASVVFLLGLSWGGSVYPWKSAAVITSISGGGLTLVASGLWEAFAKLEEPLMPPHLFKSLRWIASLLLVSIAAGVYYAFAIIWPSQVAILYGNGNILWVGLVSSLLSIGIVTGQVVGGLVARRIGHTQMQSIVIFLLGGTFLACMAVSTPDNSKTIMALLFLGAFFVGWVETIALTNATLLVHDQREIGIAGSLATTARAFISAILQAVYTTILSNRLPVTIAAQVPSALVAVGLPASSIPQFLAALSAGTTTVTNSVPGITEAISTVGVRAYKMTNAEAYKTVYLSTIAFTVVGLVCAFFTTDMDEFMSDKVAATLANENNKLGRRLDMERKVVNE</sequence>
<evidence type="ECO:0000256" key="4">
    <source>
        <dbReference type="ARBA" id="ARBA00022989"/>
    </source>
</evidence>
<keyword evidence="2" id="KW-0813">Transport</keyword>
<evidence type="ECO:0000259" key="7">
    <source>
        <dbReference type="PROSITE" id="PS50850"/>
    </source>
</evidence>
<dbReference type="AlphaFoldDB" id="A0A9P4TWZ4"/>
<feature type="transmembrane region" description="Helical" evidence="6">
    <location>
        <begin position="176"/>
        <end position="196"/>
    </location>
</feature>
<evidence type="ECO:0000256" key="3">
    <source>
        <dbReference type="ARBA" id="ARBA00022692"/>
    </source>
</evidence>
<feature type="transmembrane region" description="Helical" evidence="6">
    <location>
        <begin position="371"/>
        <end position="393"/>
    </location>
</feature>